<organism evidence="5 6">
    <name type="scientific">Strongylocentrotus purpuratus</name>
    <name type="common">Purple sea urchin</name>
    <dbReference type="NCBI Taxonomy" id="7668"/>
    <lineage>
        <taxon>Eukaryota</taxon>
        <taxon>Metazoa</taxon>
        <taxon>Echinodermata</taxon>
        <taxon>Eleutherozoa</taxon>
        <taxon>Echinozoa</taxon>
        <taxon>Echinoidea</taxon>
        <taxon>Euechinoidea</taxon>
        <taxon>Echinacea</taxon>
        <taxon>Camarodonta</taxon>
        <taxon>Echinidea</taxon>
        <taxon>Strongylocentrotidae</taxon>
        <taxon>Strongylocentrotus</taxon>
    </lineage>
</organism>
<dbReference type="PROSITE" id="PS50127">
    <property type="entry name" value="UBC_2"/>
    <property type="match status" value="1"/>
</dbReference>
<evidence type="ECO:0000313" key="5">
    <source>
        <dbReference type="EnsemblMetazoa" id="XP_030845476"/>
    </source>
</evidence>
<dbReference type="PANTHER" id="PTHR24068">
    <property type="entry name" value="UBIQUITIN-CONJUGATING ENZYME E2"/>
    <property type="match status" value="1"/>
</dbReference>
<sequence length="208" mass="23607">MWFDEQVCGRKSGAWLEYSPGSGECSMLQLPRSFRLLEELEEGQKGGDGFVSWGLETDDDMMMRKWTGMILGHQRTAYDGRIYSLNIYCGDRYPAEAPSIQFVTKISLNCVDSEGVVNPRKLDILKNWQPKFTLKDILTKIRQSMNSKDNNKSQQPPEGRPSQLIEPPPSKLKDKSSGASESFGLFEDTNLCAIHAKRVTIMPKEFIF</sequence>
<dbReference type="InterPro" id="IPR009072">
    <property type="entry name" value="Histone-fold"/>
</dbReference>
<dbReference type="SUPFAM" id="SSF47113">
    <property type="entry name" value="Histone-fold"/>
    <property type="match status" value="1"/>
</dbReference>
<evidence type="ECO:0000256" key="1">
    <source>
        <dbReference type="ARBA" id="ARBA00010343"/>
    </source>
</evidence>
<reference evidence="6" key="1">
    <citation type="submission" date="2015-02" db="EMBL/GenBank/DDBJ databases">
        <title>Genome sequencing for Strongylocentrotus purpuratus.</title>
        <authorList>
            <person name="Murali S."/>
            <person name="Liu Y."/>
            <person name="Vee V."/>
            <person name="English A."/>
            <person name="Wang M."/>
            <person name="Skinner E."/>
            <person name="Han Y."/>
            <person name="Muzny D.M."/>
            <person name="Worley K.C."/>
            <person name="Gibbs R.A."/>
        </authorList>
    </citation>
    <scope>NUCLEOTIDE SEQUENCE</scope>
</reference>
<dbReference type="InterPro" id="IPR000608">
    <property type="entry name" value="UBC"/>
</dbReference>
<comment type="similarity">
    <text evidence="1">Belongs to the histone H3 family.</text>
</comment>
<feature type="compositionally biased region" description="Polar residues" evidence="3">
    <location>
        <begin position="145"/>
        <end position="156"/>
    </location>
</feature>
<reference evidence="5" key="2">
    <citation type="submission" date="2021-01" db="UniProtKB">
        <authorList>
            <consortium name="EnsemblMetazoa"/>
        </authorList>
    </citation>
    <scope>IDENTIFICATION</scope>
</reference>
<dbReference type="SUPFAM" id="SSF54495">
    <property type="entry name" value="UBC-like"/>
    <property type="match status" value="1"/>
</dbReference>
<accession>A0A7M7T0S1</accession>
<dbReference type="InterPro" id="IPR000164">
    <property type="entry name" value="Histone_H3/CENP-A"/>
</dbReference>
<dbReference type="InParanoid" id="A0A7M7T0S1"/>
<dbReference type="AlphaFoldDB" id="A0A7M7T0S1"/>
<feature type="domain" description="UBC core" evidence="4">
    <location>
        <begin position="31"/>
        <end position="185"/>
    </location>
</feature>
<dbReference type="Gene3D" id="1.10.20.10">
    <property type="entry name" value="Histone, subunit A"/>
    <property type="match status" value="1"/>
</dbReference>
<dbReference type="Proteomes" id="UP000007110">
    <property type="component" value="Unassembled WGS sequence"/>
</dbReference>
<dbReference type="PRINTS" id="PR00622">
    <property type="entry name" value="HISTONEH3"/>
</dbReference>
<dbReference type="OMA" id="GPESCSY"/>
<protein>
    <recommendedName>
        <fullName evidence="4">UBC core domain-containing protein</fullName>
    </recommendedName>
</protein>
<dbReference type="Gene3D" id="3.10.110.10">
    <property type="entry name" value="Ubiquitin Conjugating Enzyme"/>
    <property type="match status" value="1"/>
</dbReference>
<dbReference type="SMART" id="SM00212">
    <property type="entry name" value="UBCc"/>
    <property type="match status" value="1"/>
</dbReference>
<dbReference type="CDD" id="cd23807">
    <property type="entry name" value="UEV_UBE2V"/>
    <property type="match status" value="1"/>
</dbReference>
<dbReference type="Pfam" id="PF00179">
    <property type="entry name" value="UQ_con"/>
    <property type="match status" value="1"/>
</dbReference>
<evidence type="ECO:0000256" key="3">
    <source>
        <dbReference type="SAM" id="MobiDB-lite"/>
    </source>
</evidence>
<dbReference type="FunFam" id="3.10.110.10:FF:000026">
    <property type="entry name" value="Ubiquitin-conjugating enzyme E2 variant"/>
    <property type="match status" value="1"/>
</dbReference>
<feature type="region of interest" description="Disordered" evidence="3">
    <location>
        <begin position="145"/>
        <end position="179"/>
    </location>
</feature>
<dbReference type="RefSeq" id="XP_030845476.1">
    <property type="nucleotide sequence ID" value="XM_030989616.1"/>
</dbReference>
<dbReference type="GO" id="GO:0046982">
    <property type="term" value="F:protein heterodimerization activity"/>
    <property type="evidence" value="ECO:0007669"/>
    <property type="project" value="InterPro"/>
</dbReference>
<name>A0A7M7T0S1_STRPU</name>
<dbReference type="GO" id="GO:0030527">
    <property type="term" value="F:structural constituent of chromatin"/>
    <property type="evidence" value="ECO:0007669"/>
    <property type="project" value="InterPro"/>
</dbReference>
<keyword evidence="2" id="KW-0833">Ubl conjugation pathway</keyword>
<dbReference type="OrthoDB" id="6508832at2759"/>
<dbReference type="EnsemblMetazoa" id="XM_030989616">
    <property type="protein sequence ID" value="XP_030845476"/>
    <property type="gene ID" value="LOC592030"/>
</dbReference>
<evidence type="ECO:0000256" key="2">
    <source>
        <dbReference type="ARBA" id="ARBA00022786"/>
    </source>
</evidence>
<proteinExistence type="inferred from homology"/>
<dbReference type="GeneID" id="592030"/>
<evidence type="ECO:0000313" key="6">
    <source>
        <dbReference type="Proteomes" id="UP000007110"/>
    </source>
</evidence>
<dbReference type="InterPro" id="IPR016135">
    <property type="entry name" value="UBQ-conjugating_enzyme/RWD"/>
</dbReference>
<dbReference type="KEGG" id="spu:592030"/>
<dbReference type="GO" id="GO:0003677">
    <property type="term" value="F:DNA binding"/>
    <property type="evidence" value="ECO:0007669"/>
    <property type="project" value="InterPro"/>
</dbReference>
<evidence type="ECO:0000259" key="4">
    <source>
        <dbReference type="PROSITE" id="PS50127"/>
    </source>
</evidence>
<dbReference type="GO" id="GO:0000786">
    <property type="term" value="C:nucleosome"/>
    <property type="evidence" value="ECO:0007669"/>
    <property type="project" value="InterPro"/>
</dbReference>
<keyword evidence="6" id="KW-1185">Reference proteome</keyword>